<dbReference type="SUPFAM" id="SSF52821">
    <property type="entry name" value="Rhodanese/Cell cycle control phosphatase"/>
    <property type="match status" value="1"/>
</dbReference>
<dbReference type="PROSITE" id="PS50206">
    <property type="entry name" value="RHODANESE_3"/>
    <property type="match status" value="1"/>
</dbReference>
<dbReference type="InterPro" id="IPR001763">
    <property type="entry name" value="Rhodanese-like_dom"/>
</dbReference>
<comment type="similarity">
    <text evidence="1">Belongs to the TrhO family.</text>
</comment>
<protein>
    <recommendedName>
        <fullName evidence="1">tRNA uridine(34) hydroxylase</fullName>
        <ecNumber evidence="1">1.14.-.-</ecNumber>
    </recommendedName>
    <alternativeName>
        <fullName evidence="1">tRNA hydroxylation protein O</fullName>
    </alternativeName>
</protein>
<keyword evidence="1" id="KW-0819">tRNA processing</keyword>
<organism evidence="3 4">
    <name type="scientific">Candidatus Fokinia solitaria</name>
    <dbReference type="NCBI Taxonomy" id="1802984"/>
    <lineage>
        <taxon>Bacteria</taxon>
        <taxon>Pseudomonadati</taxon>
        <taxon>Pseudomonadota</taxon>
        <taxon>Alphaproteobacteria</taxon>
        <taxon>Rickettsiales</taxon>
        <taxon>Candidatus Midichloriaceae</taxon>
        <taxon>Candidatus Fokinia</taxon>
    </lineage>
</organism>
<evidence type="ECO:0000313" key="4">
    <source>
        <dbReference type="Proteomes" id="UP000244519"/>
    </source>
</evidence>
<dbReference type="PANTHER" id="PTHR43268:SF3">
    <property type="entry name" value="RHODANESE-LIKE DOMAIN-CONTAINING PROTEIN 7-RELATED"/>
    <property type="match status" value="1"/>
</dbReference>
<dbReference type="Pfam" id="PF00581">
    <property type="entry name" value="Rhodanese"/>
    <property type="match status" value="1"/>
</dbReference>
<keyword evidence="4" id="KW-1185">Reference proteome</keyword>
<keyword evidence="1" id="KW-0560">Oxidoreductase</keyword>
<evidence type="ECO:0000259" key="2">
    <source>
        <dbReference type="PROSITE" id="PS50206"/>
    </source>
</evidence>
<dbReference type="EC" id="1.14.-.-" evidence="1"/>
<evidence type="ECO:0000313" key="3">
    <source>
        <dbReference type="EMBL" id="AWD32839.1"/>
    </source>
</evidence>
<evidence type="ECO:0000256" key="1">
    <source>
        <dbReference type="HAMAP-Rule" id="MF_00469"/>
    </source>
</evidence>
<dbReference type="HAMAP" id="MF_00469">
    <property type="entry name" value="TrhO"/>
    <property type="match status" value="1"/>
</dbReference>
<dbReference type="InterPro" id="IPR020936">
    <property type="entry name" value="TrhO"/>
</dbReference>
<dbReference type="SMART" id="SM00450">
    <property type="entry name" value="RHOD"/>
    <property type="match status" value="1"/>
</dbReference>
<reference evidence="3 4" key="1">
    <citation type="journal article" date="2018" name="Genome Biol. Evol.">
        <title>The Genome Sequence of "Candidatus Fokinia solitaria": Insights on Reductive Evolution in Rickettsiales.</title>
        <authorList>
            <person name="Floriano A.M."/>
            <person name="Castelli M."/>
            <person name="Krenek S."/>
            <person name="Berendonk T.U."/>
            <person name="Bazzocchi C."/>
            <person name="Petroni G."/>
            <person name="Sassera D."/>
        </authorList>
    </citation>
    <scope>NUCLEOTIDE SEQUENCE [LARGE SCALE GENOMIC DNA]</scope>
    <source>
        <strain evidence="3">Rio ETE_ALG 3VII</strain>
    </source>
</reference>
<dbReference type="GO" id="GO:0016705">
    <property type="term" value="F:oxidoreductase activity, acting on paired donors, with incorporation or reduction of molecular oxygen"/>
    <property type="evidence" value="ECO:0007669"/>
    <property type="project" value="UniProtKB-UniRule"/>
</dbReference>
<dbReference type="Pfam" id="PF17773">
    <property type="entry name" value="UPF0176_N"/>
    <property type="match status" value="1"/>
</dbReference>
<sequence>MSQFSIATFYKFFRIANTVEIQTQLKDLLTKNNVKGTILIAEEGLNATISVSSEREAQVLDEISKITRHAMDYKINYSHSHPFEKLKVKIKPQIITVRGIDDIPFSPGTYLKFREWNALLDDKHTKLIDTRNSYETCVGIFKDAIDPKVENFSEFFHWLDDYVATLDKDNAIAMYCTGGVRCEKTTSYLKMKGFHNVFHLDGGIIRYLQECGTSSDSKWIGDCFVFDNRIAVKSNMEAVNKNF</sequence>
<dbReference type="KEGG" id="fso:Fsol_00023"/>
<dbReference type="EMBL" id="CP025989">
    <property type="protein sequence ID" value="AWD32839.1"/>
    <property type="molecule type" value="Genomic_DNA"/>
</dbReference>
<dbReference type="AlphaFoldDB" id="A0A2U8BR82"/>
<comment type="function">
    <text evidence="1">Catalyzes oxygen-dependent 5-hydroxyuridine (ho5U) modification at position 34 in tRNAs.</text>
</comment>
<dbReference type="GO" id="GO:0016740">
    <property type="term" value="F:transferase activity"/>
    <property type="evidence" value="ECO:0007669"/>
    <property type="project" value="UniProtKB-KW"/>
</dbReference>
<proteinExistence type="inferred from homology"/>
<dbReference type="Proteomes" id="UP000244519">
    <property type="component" value="Chromosome"/>
</dbReference>
<dbReference type="InterPro" id="IPR036873">
    <property type="entry name" value="Rhodanese-like_dom_sf"/>
</dbReference>
<accession>A0A2U8BR82</accession>
<dbReference type="InterPro" id="IPR040503">
    <property type="entry name" value="TRHO_N"/>
</dbReference>
<feature type="domain" description="Rhodanese" evidence="2">
    <location>
        <begin position="121"/>
        <end position="216"/>
    </location>
</feature>
<dbReference type="GO" id="GO:0006400">
    <property type="term" value="P:tRNA modification"/>
    <property type="evidence" value="ECO:0007669"/>
    <property type="project" value="UniProtKB-UniRule"/>
</dbReference>
<dbReference type="PANTHER" id="PTHR43268">
    <property type="entry name" value="THIOSULFATE SULFURTRANSFERASE/RHODANESE-LIKE DOMAIN-CONTAINING PROTEIN 2"/>
    <property type="match status" value="1"/>
</dbReference>
<dbReference type="Gene3D" id="3.40.250.10">
    <property type="entry name" value="Rhodanese-like domain"/>
    <property type="match status" value="1"/>
</dbReference>
<dbReference type="Gene3D" id="3.30.70.100">
    <property type="match status" value="1"/>
</dbReference>
<gene>
    <name evidence="1" type="primary">trhO</name>
    <name evidence="3" type="ORF">Fsol_00023</name>
</gene>
<keyword evidence="3" id="KW-0808">Transferase</keyword>
<name>A0A2U8BR82_9RICK</name>
<comment type="catalytic activity">
    <reaction evidence="1">
        <text>uridine(34) in tRNA + AH2 + O2 = 5-hydroxyuridine(34) in tRNA + A + H2O</text>
        <dbReference type="Rhea" id="RHEA:64224"/>
        <dbReference type="Rhea" id="RHEA-COMP:11727"/>
        <dbReference type="Rhea" id="RHEA-COMP:13381"/>
        <dbReference type="ChEBI" id="CHEBI:13193"/>
        <dbReference type="ChEBI" id="CHEBI:15377"/>
        <dbReference type="ChEBI" id="CHEBI:15379"/>
        <dbReference type="ChEBI" id="CHEBI:17499"/>
        <dbReference type="ChEBI" id="CHEBI:65315"/>
        <dbReference type="ChEBI" id="CHEBI:136877"/>
    </reaction>
</comment>